<comment type="caution">
    <text evidence="1">The sequence shown here is derived from an EMBL/GenBank/DDBJ whole genome shotgun (WGS) entry which is preliminary data.</text>
</comment>
<accession>A0A7Y7XEU8</accession>
<proteinExistence type="predicted"/>
<reference evidence="1 2" key="1">
    <citation type="submission" date="2020-04" db="EMBL/GenBank/DDBJ databases">
        <title>Molecular characterization of pseudomonads from Agaricus bisporus reveal novel blotch 2 pathogens in Western Europe.</title>
        <authorList>
            <person name="Taparia T."/>
            <person name="Krijger M."/>
            <person name="Haynes E."/>
            <person name="Elpinstone J.G."/>
            <person name="Noble R."/>
            <person name="Van Der Wolf J."/>
        </authorList>
    </citation>
    <scope>NUCLEOTIDE SEQUENCE [LARGE SCALE GENOMIC DNA]</scope>
    <source>
        <strain evidence="1 2">H7001</strain>
    </source>
</reference>
<sequence length="168" mass="19282">MSDFWEVKKGQAVGDVMEGFKMNEELGFLFDKVERYDLVFVKVVGAPRPQTLRAKVERIYTSNKGVDDTSLGSEIEFVRSGGTWGDVALIVGDRAILFVKSISGKLHEDAWRGHMVVENIEGIPYAIFHHKELWLNKGFLFRLESVHGKTRNVRMQRQSALMLWRHIC</sequence>
<name>A0A7Y7XEU8_9PSED</name>
<organism evidence="1 2">
    <name type="scientific">Pseudomonas gingeri</name>
    <dbReference type="NCBI Taxonomy" id="117681"/>
    <lineage>
        <taxon>Bacteria</taxon>
        <taxon>Pseudomonadati</taxon>
        <taxon>Pseudomonadota</taxon>
        <taxon>Gammaproteobacteria</taxon>
        <taxon>Pseudomonadales</taxon>
        <taxon>Pseudomonadaceae</taxon>
        <taxon>Pseudomonas</taxon>
    </lineage>
</organism>
<dbReference type="EMBL" id="JACAQB010000010">
    <property type="protein sequence ID" value="NWB98381.1"/>
    <property type="molecule type" value="Genomic_DNA"/>
</dbReference>
<protein>
    <submittedName>
        <fullName evidence="1">Uncharacterized protein</fullName>
    </submittedName>
</protein>
<dbReference type="RefSeq" id="WP_177104046.1">
    <property type="nucleotide sequence ID" value="NZ_JACAQB010000010.1"/>
</dbReference>
<evidence type="ECO:0000313" key="1">
    <source>
        <dbReference type="EMBL" id="NWB98381.1"/>
    </source>
</evidence>
<gene>
    <name evidence="1" type="ORF">HX882_21010</name>
</gene>
<dbReference type="AlphaFoldDB" id="A0A7Y7XEU8"/>
<evidence type="ECO:0000313" key="2">
    <source>
        <dbReference type="Proteomes" id="UP000539985"/>
    </source>
</evidence>
<dbReference type="Proteomes" id="UP000539985">
    <property type="component" value="Unassembled WGS sequence"/>
</dbReference>